<dbReference type="AlphaFoldDB" id="A0A1D1VMZ2"/>
<evidence type="ECO:0000313" key="2">
    <source>
        <dbReference type="Proteomes" id="UP000186922"/>
    </source>
</evidence>
<dbReference type="EMBL" id="BDGG01000006">
    <property type="protein sequence ID" value="GAV00284.1"/>
    <property type="molecule type" value="Genomic_DNA"/>
</dbReference>
<comment type="caution">
    <text evidence="1">The sequence shown here is derived from an EMBL/GenBank/DDBJ whole genome shotgun (WGS) entry which is preliminary data.</text>
</comment>
<keyword evidence="2" id="KW-1185">Reference proteome</keyword>
<evidence type="ECO:0000313" key="1">
    <source>
        <dbReference type="EMBL" id="GAV00284.1"/>
    </source>
</evidence>
<reference evidence="1 2" key="1">
    <citation type="journal article" date="2016" name="Nat. Commun.">
        <title>Extremotolerant tardigrade genome and improved radiotolerance of human cultured cells by tardigrade-unique protein.</title>
        <authorList>
            <person name="Hashimoto T."/>
            <person name="Horikawa D.D."/>
            <person name="Saito Y."/>
            <person name="Kuwahara H."/>
            <person name="Kozuka-Hata H."/>
            <person name="Shin-I T."/>
            <person name="Minakuchi Y."/>
            <person name="Ohishi K."/>
            <person name="Motoyama A."/>
            <person name="Aizu T."/>
            <person name="Enomoto A."/>
            <person name="Kondo K."/>
            <person name="Tanaka S."/>
            <person name="Hara Y."/>
            <person name="Koshikawa S."/>
            <person name="Sagara H."/>
            <person name="Miura T."/>
            <person name="Yokobori S."/>
            <person name="Miyagawa K."/>
            <person name="Suzuki Y."/>
            <person name="Kubo T."/>
            <person name="Oyama M."/>
            <person name="Kohara Y."/>
            <person name="Fujiyama A."/>
            <person name="Arakawa K."/>
            <person name="Katayama T."/>
            <person name="Toyoda A."/>
            <person name="Kunieda T."/>
        </authorList>
    </citation>
    <scope>NUCLEOTIDE SEQUENCE [LARGE SCALE GENOMIC DNA]</scope>
    <source>
        <strain evidence="1 2">YOKOZUNA-1</strain>
    </source>
</reference>
<protein>
    <submittedName>
        <fullName evidence="1">Uncharacterized protein</fullName>
    </submittedName>
</protein>
<sequence>MFHPRRQAYSRGVQAIGRAVEGPIRFEYHPGRTLMETVTRHVASTRTLALKNPAARQK</sequence>
<accession>A0A1D1VMZ2</accession>
<gene>
    <name evidence="1" type="primary">RvY_11158-1</name>
    <name evidence="1" type="synonym">RvY_11158.1</name>
    <name evidence="1" type="ORF">RvY_11158</name>
</gene>
<proteinExistence type="predicted"/>
<dbReference type="Proteomes" id="UP000186922">
    <property type="component" value="Unassembled WGS sequence"/>
</dbReference>
<name>A0A1D1VMZ2_RAMVA</name>
<organism evidence="1 2">
    <name type="scientific">Ramazzottius varieornatus</name>
    <name type="common">Water bear</name>
    <name type="synonym">Tardigrade</name>
    <dbReference type="NCBI Taxonomy" id="947166"/>
    <lineage>
        <taxon>Eukaryota</taxon>
        <taxon>Metazoa</taxon>
        <taxon>Ecdysozoa</taxon>
        <taxon>Tardigrada</taxon>
        <taxon>Eutardigrada</taxon>
        <taxon>Parachela</taxon>
        <taxon>Hypsibioidea</taxon>
        <taxon>Ramazzottiidae</taxon>
        <taxon>Ramazzottius</taxon>
    </lineage>
</organism>